<keyword evidence="9" id="KW-1185">Reference proteome</keyword>
<dbReference type="Proteomes" id="UP000231702">
    <property type="component" value="Unassembled WGS sequence"/>
</dbReference>
<evidence type="ECO:0000259" key="5">
    <source>
        <dbReference type="PROSITE" id="PS50943"/>
    </source>
</evidence>
<dbReference type="GO" id="GO:0003677">
    <property type="term" value="F:DNA binding"/>
    <property type="evidence" value="ECO:0007669"/>
    <property type="project" value="UniProtKB-KW"/>
</dbReference>
<feature type="coiled-coil region" evidence="4">
    <location>
        <begin position="102"/>
        <end position="129"/>
    </location>
</feature>
<protein>
    <submittedName>
        <fullName evidence="6 7">Helix-turn-helix</fullName>
    </submittedName>
</protein>
<evidence type="ECO:0000313" key="9">
    <source>
        <dbReference type="Proteomes" id="UP000231702"/>
    </source>
</evidence>
<dbReference type="SUPFAM" id="SSF47413">
    <property type="entry name" value="lambda repressor-like DNA-binding domains"/>
    <property type="match status" value="1"/>
</dbReference>
<evidence type="ECO:0000256" key="4">
    <source>
        <dbReference type="SAM" id="Coils"/>
    </source>
</evidence>
<dbReference type="EMBL" id="PGTD01000007">
    <property type="protein sequence ID" value="PJE31896.1"/>
    <property type="molecule type" value="Genomic_DNA"/>
</dbReference>
<dbReference type="SMART" id="SM00530">
    <property type="entry name" value="HTH_XRE"/>
    <property type="match status" value="1"/>
</dbReference>
<keyword evidence="1" id="KW-0805">Transcription regulation</keyword>
<dbReference type="Gene3D" id="1.10.260.40">
    <property type="entry name" value="lambda repressor-like DNA-binding domains"/>
    <property type="match status" value="1"/>
</dbReference>
<keyword evidence="2" id="KW-0238">DNA-binding</keyword>
<accession>A0A285IRY8</accession>
<evidence type="ECO:0000256" key="1">
    <source>
        <dbReference type="ARBA" id="ARBA00023015"/>
    </source>
</evidence>
<dbReference type="PANTHER" id="PTHR40661">
    <property type="match status" value="1"/>
</dbReference>
<dbReference type="PANTHER" id="PTHR40661:SF3">
    <property type="entry name" value="FELS-1 PROPHAGE TRANSCRIPTIONAL REGULATOR"/>
    <property type="match status" value="1"/>
</dbReference>
<dbReference type="Pfam" id="PF01381">
    <property type="entry name" value="HTH_3"/>
    <property type="match status" value="1"/>
</dbReference>
<keyword evidence="3" id="KW-0804">Transcription</keyword>
<dbReference type="PROSITE" id="PS50943">
    <property type="entry name" value="HTH_CROC1"/>
    <property type="match status" value="1"/>
</dbReference>
<dbReference type="InterPro" id="IPR010982">
    <property type="entry name" value="Lambda_DNA-bd_dom_sf"/>
</dbReference>
<evidence type="ECO:0000256" key="3">
    <source>
        <dbReference type="ARBA" id="ARBA00023163"/>
    </source>
</evidence>
<evidence type="ECO:0000313" key="8">
    <source>
        <dbReference type="Proteomes" id="UP000231655"/>
    </source>
</evidence>
<evidence type="ECO:0000313" key="6">
    <source>
        <dbReference type="EMBL" id="PJE31896.1"/>
    </source>
</evidence>
<proteinExistence type="predicted"/>
<sequence length="131" mass="14205">MTATSDDWYSAENATFGDRVEAARSAAGMTQGQLAKRLGIKLGTLRSWEEDISEPRANKLQMLAGVLGVSLTWLLSGEGDGVDPPDEANQIDPGVLGALQEMREIRSQMSGMADRLALLEKRLRNALKEST</sequence>
<feature type="domain" description="HTH cro/C1-type" evidence="5">
    <location>
        <begin position="20"/>
        <end position="74"/>
    </location>
</feature>
<name>A0A285IRY8_9RHOB</name>
<dbReference type="OrthoDB" id="5659783at2"/>
<dbReference type="InterPro" id="IPR001387">
    <property type="entry name" value="Cro/C1-type_HTH"/>
</dbReference>
<dbReference type="CDD" id="cd00093">
    <property type="entry name" value="HTH_XRE"/>
    <property type="match status" value="1"/>
</dbReference>
<dbReference type="Proteomes" id="UP000231655">
    <property type="component" value="Unassembled WGS sequence"/>
</dbReference>
<evidence type="ECO:0000256" key="2">
    <source>
        <dbReference type="ARBA" id="ARBA00023125"/>
    </source>
</evidence>
<evidence type="ECO:0000313" key="7">
    <source>
        <dbReference type="EMBL" id="SNY50742.1"/>
    </source>
</evidence>
<reference evidence="7 8" key="1">
    <citation type="submission" date="2017-09" db="EMBL/GenBank/DDBJ databases">
        <authorList>
            <person name="Ehlers B."/>
            <person name="Leendertz F.H."/>
        </authorList>
    </citation>
    <scope>NUCLEOTIDE SEQUENCE [LARGE SCALE GENOMIC DNA]</scope>
    <source>
        <strain evidence="7 8">CGMCC 1.12662</strain>
    </source>
</reference>
<dbReference type="AlphaFoldDB" id="A0A285IRY8"/>
<organism evidence="7 8">
    <name type="scientific">Pseudooceanicola antarcticus</name>
    <dbReference type="NCBI Taxonomy" id="1247613"/>
    <lineage>
        <taxon>Bacteria</taxon>
        <taxon>Pseudomonadati</taxon>
        <taxon>Pseudomonadota</taxon>
        <taxon>Alphaproteobacteria</taxon>
        <taxon>Rhodobacterales</taxon>
        <taxon>Paracoccaceae</taxon>
        <taxon>Pseudooceanicola</taxon>
    </lineage>
</organism>
<dbReference type="RefSeq" id="WP_097145672.1">
    <property type="nucleotide sequence ID" value="NZ_OBEA01000003.1"/>
</dbReference>
<reference evidence="6 9" key="2">
    <citation type="journal article" date="2018" name="Int. J. Syst. Evol. Microbiol.">
        <title>Pseudooceanicola lipolyticus sp. nov., a marine alphaproteobacterium, reclassification of Oceanicola flagellatus as Pseudooceanicola flagellatus comb. nov. and emended description of the genus Pseudooceanicola.</title>
        <authorList>
            <person name="Huang M.-M."/>
            <person name="Guo L.-L."/>
            <person name="Wu Y.-H."/>
            <person name="Lai Q.-L."/>
            <person name="Shao Z.-Z."/>
            <person name="Wang C.-S."/>
            <person name="Wu M."/>
            <person name="Xu X.-W."/>
        </authorList>
    </citation>
    <scope>NUCLEOTIDE SEQUENCE [LARGE SCALE GENOMIC DNA]</scope>
    <source>
        <strain evidence="6 9">Ar-45</strain>
    </source>
</reference>
<gene>
    <name evidence="6" type="ORF">CVM39_01995</name>
    <name evidence="7" type="ORF">SAMN06297129_1933</name>
</gene>
<keyword evidence="4" id="KW-0175">Coiled coil</keyword>
<dbReference type="EMBL" id="OBEA01000003">
    <property type="protein sequence ID" value="SNY50742.1"/>
    <property type="molecule type" value="Genomic_DNA"/>
</dbReference>